<dbReference type="Gene3D" id="3.50.50.60">
    <property type="entry name" value="FAD/NAD(P)-binding domain"/>
    <property type="match status" value="1"/>
</dbReference>
<dbReference type="SUPFAM" id="SSF51905">
    <property type="entry name" value="FAD/NAD(P)-binding domain"/>
    <property type="match status" value="1"/>
</dbReference>
<dbReference type="Proteomes" id="UP000277582">
    <property type="component" value="Unassembled WGS sequence"/>
</dbReference>
<evidence type="ECO:0000313" key="3">
    <source>
        <dbReference type="EMBL" id="RSN72326.1"/>
    </source>
</evidence>
<evidence type="ECO:0000259" key="2">
    <source>
        <dbReference type="Pfam" id="PF01266"/>
    </source>
</evidence>
<proteinExistence type="predicted"/>
<keyword evidence="1" id="KW-0560">Oxidoreductase</keyword>
<dbReference type="OrthoDB" id="168391at2157"/>
<sequence>MKYDVVVIGGGVVGLATAYNLAKKGVKGAVFEKGYVGCGSSTRNVSRFRVHFWSEENTRFAIESRKRLLNLGKMTKWNPLPVLGGYLWVIYDEDVMKAYRTNNDRMWSRLGIAGRVMERDEIREKYPYLNVEGVIGAFYGPQDGQVHHDFVTYGYCSAAIRHGFGVYEGADVKSIVVSGNSVTGISVNGKTIEAKKVVVCAGAWSNSILSSAGVQLPLVPERKELCVIEPFKRRIEPFIVNTKMNFYVCQSIRGEVMGSIEYPMVKGVVELRNTLKWAARFSRVLVEMIPSLRYARMMRMWSGFYEVTPDHSHILGRDPDWPEGLYVGTGFSGHGFMMAPFAGEVLAENVAEDKVHPLMKPYLPTRFKEGKEIKETMVIG</sequence>
<feature type="domain" description="FAD dependent oxidoreductase" evidence="2">
    <location>
        <begin position="4"/>
        <end position="348"/>
    </location>
</feature>
<dbReference type="InterPro" id="IPR006076">
    <property type="entry name" value="FAD-dep_OxRdtase"/>
</dbReference>
<reference evidence="3 4" key="1">
    <citation type="submission" date="2018-10" db="EMBL/GenBank/DDBJ databases">
        <title>Co-occurring genomic capacity for anaerobic methane metabolism and dissimilatory sulfite reduction discovered in the Korarchaeota.</title>
        <authorList>
            <person name="Mckay L.J."/>
            <person name="Dlakic M."/>
            <person name="Fields M.W."/>
            <person name="Delmont T.O."/>
            <person name="Eren A.M."/>
            <person name="Jay Z.J."/>
            <person name="Klingelsmith K.B."/>
            <person name="Rusch D.B."/>
            <person name="Inskeep W.P."/>
        </authorList>
    </citation>
    <scope>NUCLEOTIDE SEQUENCE [LARGE SCALE GENOMIC DNA]</scope>
    <source>
        <strain evidence="3 4">MDKW</strain>
    </source>
</reference>
<comment type="caution">
    <text evidence="3">The sequence shown here is derived from an EMBL/GenBank/DDBJ whole genome shotgun (WGS) entry which is preliminary data.</text>
</comment>
<dbReference type="PANTHER" id="PTHR13847">
    <property type="entry name" value="SARCOSINE DEHYDROGENASE-RELATED"/>
    <property type="match status" value="1"/>
</dbReference>
<dbReference type="RefSeq" id="WP_125672644.1">
    <property type="nucleotide sequence ID" value="NZ_RCOS01000160.1"/>
</dbReference>
<dbReference type="GO" id="GO:0005737">
    <property type="term" value="C:cytoplasm"/>
    <property type="evidence" value="ECO:0007669"/>
    <property type="project" value="TreeGrafter"/>
</dbReference>
<dbReference type="AlphaFoldDB" id="A0A429GF84"/>
<name>A0A429GF84_9CREN</name>
<evidence type="ECO:0000313" key="4">
    <source>
        <dbReference type="Proteomes" id="UP000277582"/>
    </source>
</evidence>
<protein>
    <submittedName>
        <fullName evidence="3">FAD-binding oxidoreductase</fullName>
    </submittedName>
</protein>
<dbReference type="EMBL" id="RCOS01000160">
    <property type="protein sequence ID" value="RSN72326.1"/>
    <property type="molecule type" value="Genomic_DNA"/>
</dbReference>
<organism evidence="3 4">
    <name type="scientific">Candidatus Methanodesulfokora washburnensis</name>
    <dbReference type="NCBI Taxonomy" id="2478471"/>
    <lineage>
        <taxon>Archaea</taxon>
        <taxon>Thermoproteota</taxon>
        <taxon>Candidatus Korarchaeia</taxon>
        <taxon>Candidatus Korarchaeia incertae sedis</taxon>
        <taxon>Candidatus Methanodesulfokora</taxon>
    </lineage>
</organism>
<accession>A0A429GF84</accession>
<dbReference type="PANTHER" id="PTHR13847:SF287">
    <property type="entry name" value="FAD-DEPENDENT OXIDOREDUCTASE DOMAIN-CONTAINING PROTEIN 1"/>
    <property type="match status" value="1"/>
</dbReference>
<dbReference type="Gene3D" id="3.30.9.10">
    <property type="entry name" value="D-Amino Acid Oxidase, subunit A, domain 2"/>
    <property type="match status" value="1"/>
</dbReference>
<evidence type="ECO:0000256" key="1">
    <source>
        <dbReference type="ARBA" id="ARBA00023002"/>
    </source>
</evidence>
<dbReference type="InterPro" id="IPR036188">
    <property type="entry name" value="FAD/NAD-bd_sf"/>
</dbReference>
<gene>
    <name evidence="3" type="ORF">D6D85_14415</name>
</gene>
<dbReference type="GO" id="GO:0016491">
    <property type="term" value="F:oxidoreductase activity"/>
    <property type="evidence" value="ECO:0007669"/>
    <property type="project" value="UniProtKB-KW"/>
</dbReference>
<keyword evidence="4" id="KW-1185">Reference proteome</keyword>
<dbReference type="Pfam" id="PF01266">
    <property type="entry name" value="DAO"/>
    <property type="match status" value="1"/>
</dbReference>